<proteinExistence type="predicted"/>
<dbReference type="Proteomes" id="UP000800036">
    <property type="component" value="Unassembled WGS sequence"/>
</dbReference>
<reference evidence="1" key="1">
    <citation type="journal article" date="2020" name="Stud. Mycol.">
        <title>101 Dothideomycetes genomes: a test case for predicting lifestyles and emergence of pathogens.</title>
        <authorList>
            <person name="Haridas S."/>
            <person name="Albert R."/>
            <person name="Binder M."/>
            <person name="Bloem J."/>
            <person name="Labutti K."/>
            <person name="Salamov A."/>
            <person name="Andreopoulos B."/>
            <person name="Baker S."/>
            <person name="Barry K."/>
            <person name="Bills G."/>
            <person name="Bluhm B."/>
            <person name="Cannon C."/>
            <person name="Castanera R."/>
            <person name="Culley D."/>
            <person name="Daum C."/>
            <person name="Ezra D."/>
            <person name="Gonzalez J."/>
            <person name="Henrissat B."/>
            <person name="Kuo A."/>
            <person name="Liang C."/>
            <person name="Lipzen A."/>
            <person name="Lutzoni F."/>
            <person name="Magnuson J."/>
            <person name="Mondo S."/>
            <person name="Nolan M."/>
            <person name="Ohm R."/>
            <person name="Pangilinan J."/>
            <person name="Park H.-J."/>
            <person name="Ramirez L."/>
            <person name="Alfaro M."/>
            <person name="Sun H."/>
            <person name="Tritt A."/>
            <person name="Yoshinaga Y."/>
            <person name="Zwiers L.-H."/>
            <person name="Turgeon B."/>
            <person name="Goodwin S."/>
            <person name="Spatafora J."/>
            <person name="Crous P."/>
            <person name="Grigoriev I."/>
        </authorList>
    </citation>
    <scope>NUCLEOTIDE SEQUENCE</scope>
    <source>
        <strain evidence="1">CBS 107.79</strain>
    </source>
</reference>
<protein>
    <submittedName>
        <fullName evidence="1">Uncharacterized protein</fullName>
    </submittedName>
</protein>
<sequence length="158" mass="18678">MVHQKPKKPTLEIHPAPFKSSHLAIPPSPFSPGTPLELLSQPQQRSRIWPTPDTRYVPPEPLQWRWQCHECRRTYSMGVTPRCLEDGHVFCTGTTAVKTWRRPLRAARTKRHRACTSEFDYQGWKTWGRWKRSGRHCWNNCDYPSECRWGRRFGMHSP</sequence>
<gene>
    <name evidence="1" type="ORF">BU23DRAFT_636530</name>
</gene>
<accession>A0A6A5VSE2</accession>
<evidence type="ECO:0000313" key="2">
    <source>
        <dbReference type="Proteomes" id="UP000800036"/>
    </source>
</evidence>
<keyword evidence="2" id="KW-1185">Reference proteome</keyword>
<organism evidence="1 2">
    <name type="scientific">Bimuria novae-zelandiae CBS 107.79</name>
    <dbReference type="NCBI Taxonomy" id="1447943"/>
    <lineage>
        <taxon>Eukaryota</taxon>
        <taxon>Fungi</taxon>
        <taxon>Dikarya</taxon>
        <taxon>Ascomycota</taxon>
        <taxon>Pezizomycotina</taxon>
        <taxon>Dothideomycetes</taxon>
        <taxon>Pleosporomycetidae</taxon>
        <taxon>Pleosporales</taxon>
        <taxon>Massarineae</taxon>
        <taxon>Didymosphaeriaceae</taxon>
        <taxon>Bimuria</taxon>
    </lineage>
</organism>
<dbReference type="AlphaFoldDB" id="A0A6A5VSE2"/>
<dbReference type="EMBL" id="ML976657">
    <property type="protein sequence ID" value="KAF1979509.1"/>
    <property type="molecule type" value="Genomic_DNA"/>
</dbReference>
<evidence type="ECO:0000313" key="1">
    <source>
        <dbReference type="EMBL" id="KAF1979509.1"/>
    </source>
</evidence>
<dbReference type="OrthoDB" id="5396104at2759"/>
<name>A0A6A5VSE2_9PLEO</name>